<reference evidence="11 12" key="1">
    <citation type="submission" date="2020-05" db="EMBL/GenBank/DDBJ databases">
        <title>Nakamurella sp. DB0629 isolated from air conditioner.</title>
        <authorList>
            <person name="Kim D.H."/>
            <person name="Kim D.-U."/>
        </authorList>
    </citation>
    <scope>NUCLEOTIDE SEQUENCE [LARGE SCALE GENOMIC DNA]</scope>
    <source>
        <strain evidence="11 12">DB0629</strain>
    </source>
</reference>
<keyword evidence="2 8" id="KW-0479">Metal-binding</keyword>
<feature type="binding site" evidence="7">
    <location>
        <position position="234"/>
    </location>
    <ligand>
        <name>substrate</name>
    </ligand>
</feature>
<evidence type="ECO:0000256" key="2">
    <source>
        <dbReference type="ARBA" id="ARBA00022723"/>
    </source>
</evidence>
<comment type="similarity">
    <text evidence="1 5">Belongs to the metallo-dependent hydrolases superfamily. NagA family.</text>
</comment>
<protein>
    <submittedName>
        <fullName evidence="11">N-acetylglucosamine-6-phosphate deacetylase</fullName>
        <ecNumber evidence="11">3.5.1.25</ecNumber>
    </submittedName>
</protein>
<evidence type="ECO:0000256" key="5">
    <source>
        <dbReference type="PIRNR" id="PIRNR038994"/>
    </source>
</evidence>
<dbReference type="Pfam" id="PF01979">
    <property type="entry name" value="Amidohydro_1"/>
    <property type="match status" value="1"/>
</dbReference>
<organism evidence="11 12">
    <name type="scientific">Nakamurella aerolata</name>
    <dbReference type="NCBI Taxonomy" id="1656892"/>
    <lineage>
        <taxon>Bacteria</taxon>
        <taxon>Bacillati</taxon>
        <taxon>Actinomycetota</taxon>
        <taxon>Actinomycetes</taxon>
        <taxon>Nakamurellales</taxon>
        <taxon>Nakamurellaceae</taxon>
        <taxon>Nakamurella</taxon>
    </lineage>
</organism>
<feature type="binding site" evidence="7">
    <location>
        <position position="147"/>
    </location>
    <ligand>
        <name>substrate</name>
    </ligand>
</feature>
<dbReference type="InterPro" id="IPR011059">
    <property type="entry name" value="Metal-dep_hydrolase_composite"/>
</dbReference>
<evidence type="ECO:0000313" key="12">
    <source>
        <dbReference type="Proteomes" id="UP000562984"/>
    </source>
</evidence>
<sequence length="420" mass="42601">MLFTGGNIVTPTAVIPDGWLLVSGGRIAALGTLPPGGLVPADPRIPADAEQVPLAGRWLLPGFIDLHVHGGGGAAFDSIADDPTAIERGLALHRRHGTTRSLVSLVTAPLPSLTRTTAAAAEYVAGDPHALGLHLEGPFLSELRRGVHPAELLLDPEPAALQQLLDAGAGQVRVLTLAPERPGGLDAVRQLVDAGVHAAVGHSDAGYDVAAAAFAAGADLVTHAFNGMRPLHHRDPGIVAAAMDSPTDVVIEAINDGVHLHPATVRLLRSIAPDRLALITDAMGAAGASDGEYRLAGLPVRVVDGTARLVPPPDAPVGTVGSIAGSTLTMDRAVALAVQRVGMPVLDAVNAASLVPARLLGVTDDYGSVATGRVADLVIADADFTVCAVLAAGRWADERRIGSGPAPAQRATSRSGGGAG</sequence>
<dbReference type="Gene3D" id="2.30.40.10">
    <property type="entry name" value="Urease, subunit C, domain 1"/>
    <property type="match status" value="1"/>
</dbReference>
<keyword evidence="12" id="KW-1185">Reference proteome</keyword>
<dbReference type="AlphaFoldDB" id="A0A849A5R8"/>
<name>A0A849A5R8_9ACTN</name>
<dbReference type="PANTHER" id="PTHR11113:SF14">
    <property type="entry name" value="N-ACETYLGLUCOSAMINE-6-PHOSPHATE DEACETYLASE"/>
    <property type="match status" value="1"/>
</dbReference>
<feature type="binding site" evidence="7">
    <location>
        <position position="259"/>
    </location>
    <ligand>
        <name>substrate</name>
    </ligand>
</feature>
<comment type="cofactor">
    <cofactor evidence="8">
        <name>a divalent metal cation</name>
        <dbReference type="ChEBI" id="CHEBI:60240"/>
    </cofactor>
    <text evidence="8">Binds 1 divalent metal cation per subunit.</text>
</comment>
<dbReference type="InterPro" id="IPR003764">
    <property type="entry name" value="GlcNAc_6-P_deAcase"/>
</dbReference>
<evidence type="ECO:0000313" key="11">
    <source>
        <dbReference type="EMBL" id="NNG35909.1"/>
    </source>
</evidence>
<feature type="binding site" evidence="7">
    <location>
        <begin position="323"/>
        <end position="325"/>
    </location>
    <ligand>
        <name>substrate</name>
    </ligand>
</feature>
<dbReference type="Gene3D" id="3.20.20.140">
    <property type="entry name" value="Metal-dependent hydrolases"/>
    <property type="match status" value="1"/>
</dbReference>
<comment type="caution">
    <text evidence="11">The sequence shown here is derived from an EMBL/GenBank/DDBJ whole genome shotgun (WGS) entry which is preliminary data.</text>
</comment>
<dbReference type="GO" id="GO:0046872">
    <property type="term" value="F:metal ion binding"/>
    <property type="evidence" value="ECO:0007669"/>
    <property type="project" value="UniProtKB-KW"/>
</dbReference>
<evidence type="ECO:0000256" key="8">
    <source>
        <dbReference type="PIRSR" id="PIRSR038994-3"/>
    </source>
</evidence>
<evidence type="ECO:0000256" key="4">
    <source>
        <dbReference type="ARBA" id="ARBA00023277"/>
    </source>
</evidence>
<dbReference type="InterPro" id="IPR032466">
    <property type="entry name" value="Metal_Hydrolase"/>
</dbReference>
<dbReference type="GO" id="GO:0008448">
    <property type="term" value="F:N-acetylglucosamine-6-phosphate deacetylase activity"/>
    <property type="evidence" value="ECO:0007669"/>
    <property type="project" value="UniProtKB-EC"/>
</dbReference>
<dbReference type="InterPro" id="IPR006680">
    <property type="entry name" value="Amidohydro-rel"/>
</dbReference>
<feature type="domain" description="Amidohydrolase-related" evidence="10">
    <location>
        <begin position="59"/>
        <end position="386"/>
    </location>
</feature>
<feature type="binding site" evidence="8">
    <location>
        <position position="223"/>
    </location>
    <ligand>
        <name>Zn(2+)</name>
        <dbReference type="ChEBI" id="CHEBI:29105"/>
    </ligand>
</feature>
<dbReference type="EMBL" id="JABEND010000004">
    <property type="protein sequence ID" value="NNG35909.1"/>
    <property type="molecule type" value="Genomic_DNA"/>
</dbReference>
<dbReference type="Proteomes" id="UP000562984">
    <property type="component" value="Unassembled WGS sequence"/>
</dbReference>
<dbReference type="SUPFAM" id="SSF51338">
    <property type="entry name" value="Composite domain of metallo-dependent hydrolases"/>
    <property type="match status" value="1"/>
</dbReference>
<dbReference type="SUPFAM" id="SSF51556">
    <property type="entry name" value="Metallo-dependent hydrolases"/>
    <property type="match status" value="1"/>
</dbReference>
<evidence type="ECO:0000259" key="10">
    <source>
        <dbReference type="Pfam" id="PF01979"/>
    </source>
</evidence>
<dbReference type="PANTHER" id="PTHR11113">
    <property type="entry name" value="N-ACETYLGLUCOSAMINE-6-PHOSPHATE DEACETYLASE"/>
    <property type="match status" value="1"/>
</dbReference>
<evidence type="ECO:0000256" key="3">
    <source>
        <dbReference type="ARBA" id="ARBA00022801"/>
    </source>
</evidence>
<feature type="active site" description="Proton donor/acceptor" evidence="6">
    <location>
        <position position="281"/>
    </location>
</feature>
<feature type="binding site" evidence="8">
    <location>
        <position position="202"/>
    </location>
    <ligand>
        <name>Zn(2+)</name>
        <dbReference type="ChEBI" id="CHEBI:29105"/>
    </ligand>
</feature>
<evidence type="ECO:0000256" key="7">
    <source>
        <dbReference type="PIRSR" id="PIRSR038994-2"/>
    </source>
</evidence>
<accession>A0A849A5R8</accession>
<proteinExistence type="inferred from homology"/>
<feature type="binding site" evidence="8">
    <location>
        <position position="136"/>
    </location>
    <ligand>
        <name>Zn(2+)</name>
        <dbReference type="ChEBI" id="CHEBI:29105"/>
    </ligand>
</feature>
<dbReference type="CDD" id="cd00854">
    <property type="entry name" value="NagA"/>
    <property type="match status" value="1"/>
</dbReference>
<feature type="region of interest" description="Disordered" evidence="9">
    <location>
        <begin position="401"/>
        <end position="420"/>
    </location>
</feature>
<evidence type="ECO:0000256" key="6">
    <source>
        <dbReference type="PIRSR" id="PIRSR038994-1"/>
    </source>
</evidence>
<keyword evidence="3 5" id="KW-0378">Hydrolase</keyword>
<evidence type="ECO:0000256" key="9">
    <source>
        <dbReference type="SAM" id="MobiDB-lite"/>
    </source>
</evidence>
<evidence type="ECO:0000256" key="1">
    <source>
        <dbReference type="ARBA" id="ARBA00010716"/>
    </source>
</evidence>
<dbReference type="EC" id="3.5.1.25" evidence="11"/>
<gene>
    <name evidence="11" type="primary">nagA</name>
    <name evidence="11" type="ORF">HKD39_09330</name>
</gene>
<dbReference type="NCBIfam" id="TIGR00221">
    <property type="entry name" value="nagA"/>
    <property type="match status" value="1"/>
</dbReference>
<dbReference type="GO" id="GO:0006046">
    <property type="term" value="P:N-acetylglucosamine catabolic process"/>
    <property type="evidence" value="ECO:0007669"/>
    <property type="project" value="TreeGrafter"/>
</dbReference>
<dbReference type="PIRSF" id="PIRSF038994">
    <property type="entry name" value="NagA"/>
    <property type="match status" value="1"/>
</dbReference>
<keyword evidence="4 5" id="KW-0119">Carbohydrate metabolism</keyword>
<feature type="binding site" evidence="7">
    <location>
        <begin position="226"/>
        <end position="227"/>
    </location>
    <ligand>
        <name>substrate</name>
    </ligand>
</feature>